<reference evidence="3" key="1">
    <citation type="journal article" date="2018" name="Nat. Microbiol.">
        <title>Leveraging single-cell genomics to expand the fungal tree of life.</title>
        <authorList>
            <person name="Ahrendt S.R."/>
            <person name="Quandt C.A."/>
            <person name="Ciobanu D."/>
            <person name="Clum A."/>
            <person name="Salamov A."/>
            <person name="Andreopoulos B."/>
            <person name="Cheng J.F."/>
            <person name="Woyke T."/>
            <person name="Pelin A."/>
            <person name="Henrissat B."/>
            <person name="Reynolds N.K."/>
            <person name="Benny G.L."/>
            <person name="Smith M.E."/>
            <person name="James T.Y."/>
            <person name="Grigoriev I.V."/>
        </authorList>
    </citation>
    <scope>NUCLEOTIDE SEQUENCE [LARGE SCALE GENOMIC DNA]</scope>
    <source>
        <strain evidence="3">ATCC 52028</strain>
    </source>
</reference>
<feature type="coiled-coil region" evidence="1">
    <location>
        <begin position="92"/>
        <end position="163"/>
    </location>
</feature>
<feature type="coiled-coil region" evidence="1">
    <location>
        <begin position="228"/>
        <end position="262"/>
    </location>
</feature>
<gene>
    <name evidence="2" type="ORF">CAUPRSCDRAFT_5447</name>
</gene>
<sequence>MQCGRQLSALQILRKDVHQLIRALHERGDRPGQRNDSSEISESLEFERLQHANADLQQNFDKTLCSTADLQRNCDTARNTLSEIQASHALQEAEAVATIRRLENDIADYQSRIAGLEHQLSHAGSNDRLQQAMDALEMVTLDKEVAEERALTYREELIEVRDKLADITLQRDIMQKNQQLYFESSDNDFSNDLKPSTMLRRMHDLEQQNTQLRVALLRLRNFSMAASITSQSSQLSNAVQENEKLRTQVAELMQNVDAARSSDSIITNLTDKQMQLGERIDYLMQERQSLLTTCSLSEQLIQCHALVEKELHHELAHRDYLLKMVLRRYKELQECNRVLKRTLLEYRE</sequence>
<evidence type="ECO:0000313" key="2">
    <source>
        <dbReference type="EMBL" id="RKO98113.1"/>
    </source>
</evidence>
<protein>
    <submittedName>
        <fullName evidence="2">Uncharacterized protein</fullName>
    </submittedName>
</protein>
<dbReference type="EMBL" id="ML009115">
    <property type="protein sequence ID" value="RKO98113.1"/>
    <property type="molecule type" value="Genomic_DNA"/>
</dbReference>
<evidence type="ECO:0000256" key="1">
    <source>
        <dbReference type="SAM" id="Coils"/>
    </source>
</evidence>
<dbReference type="Proteomes" id="UP000268535">
    <property type="component" value="Unassembled WGS sequence"/>
</dbReference>
<proteinExistence type="predicted"/>
<accession>A0A4P9X086</accession>
<feature type="non-terminal residue" evidence="2">
    <location>
        <position position="348"/>
    </location>
</feature>
<dbReference type="AlphaFoldDB" id="A0A4P9X086"/>
<organism evidence="2 3">
    <name type="scientific">Caulochytrium protostelioides</name>
    <dbReference type="NCBI Taxonomy" id="1555241"/>
    <lineage>
        <taxon>Eukaryota</taxon>
        <taxon>Fungi</taxon>
        <taxon>Fungi incertae sedis</taxon>
        <taxon>Chytridiomycota</taxon>
        <taxon>Chytridiomycota incertae sedis</taxon>
        <taxon>Chytridiomycetes</taxon>
        <taxon>Caulochytriales</taxon>
        <taxon>Caulochytriaceae</taxon>
        <taxon>Caulochytrium</taxon>
    </lineage>
</organism>
<name>A0A4P9X086_9FUNG</name>
<evidence type="ECO:0000313" key="3">
    <source>
        <dbReference type="Proteomes" id="UP000268535"/>
    </source>
</evidence>
<keyword evidence="1" id="KW-0175">Coiled coil</keyword>
<dbReference type="Gene3D" id="1.10.287.1490">
    <property type="match status" value="1"/>
</dbReference>